<accession>A0A0G4HN70</accession>
<feature type="non-terminal residue" evidence="1">
    <location>
        <position position="411"/>
    </location>
</feature>
<name>A0A0G4HN70_9ALVE</name>
<evidence type="ECO:0008006" key="2">
    <source>
        <dbReference type="Google" id="ProtNLM"/>
    </source>
</evidence>
<gene>
    <name evidence="1" type="ORF">Cvel_29427</name>
</gene>
<organism evidence="1">
    <name type="scientific">Chromera velia CCMP2878</name>
    <dbReference type="NCBI Taxonomy" id="1169474"/>
    <lineage>
        <taxon>Eukaryota</taxon>
        <taxon>Sar</taxon>
        <taxon>Alveolata</taxon>
        <taxon>Colpodellida</taxon>
        <taxon>Chromeraceae</taxon>
        <taxon>Chromera</taxon>
    </lineage>
</organism>
<dbReference type="EMBL" id="CDMZ01003248">
    <property type="protein sequence ID" value="CEM45685.1"/>
    <property type="molecule type" value="Genomic_DNA"/>
</dbReference>
<dbReference type="InterPro" id="IPR052298">
    <property type="entry name" value="ZMYND10"/>
</dbReference>
<proteinExistence type="predicted"/>
<dbReference type="AlphaFoldDB" id="A0A0G4HN70"/>
<reference evidence="1" key="1">
    <citation type="submission" date="2014-11" db="EMBL/GenBank/DDBJ databases">
        <authorList>
            <person name="Otto D Thomas"/>
            <person name="Naeem Raeece"/>
        </authorList>
    </citation>
    <scope>NUCLEOTIDE SEQUENCE</scope>
</reference>
<sequence>MFQEVSPFEAECLVEALKEIDIEDVGSSEWLSQHESVERLNKQAHVQARSGDEFVTDALCTFEKVPTLIHELVVIETWKEKLFPLLKKKLSKMSTLRSYLPIYHEASLANLLEVSLFHENAAEAADDQAVDLIAWCHRKLVYLCETPNSELLPPDLDVSASLNQSREEELERLKKEAEFKIAVCALSIVRFLTDHMHKMSPSVATTLLNQHDFLLLLVPLMEKQPWHRVNSKGEPERFEDLQWVPLSADGEGDSVAAERLAQLHAQCWLCVFNLVMSEAGRTRYELSGFRKDNLLKLRRWMNESLYDQLPPLVELHRCLETLAVAGTLGGPNATPPCVVELMPEIRSRLLSKYKGGGASEKGENGKWKEAAKRIAKRHFASENPEELKRLAESLMQFPVLDPRCAVCGKDV</sequence>
<evidence type="ECO:0000313" key="1">
    <source>
        <dbReference type="EMBL" id="CEM45685.1"/>
    </source>
</evidence>
<dbReference type="PANTHER" id="PTHR13244:SF7">
    <property type="entry name" value="ZINC FINGER MYND DOMAIN-CONTAINING PROTEIN 10"/>
    <property type="match status" value="1"/>
</dbReference>
<dbReference type="PANTHER" id="PTHR13244">
    <property type="entry name" value="ZINC FINGER MYND DOMAIN CONTAINING PROTEIN 10"/>
    <property type="match status" value="1"/>
</dbReference>
<dbReference type="GO" id="GO:0005737">
    <property type="term" value="C:cytoplasm"/>
    <property type="evidence" value="ECO:0007669"/>
    <property type="project" value="TreeGrafter"/>
</dbReference>
<protein>
    <recommendedName>
        <fullName evidence="2">Zinc finger MYND domain-containing protein 10</fullName>
    </recommendedName>
</protein>